<keyword evidence="6" id="KW-1185">Reference proteome</keyword>
<dbReference type="PANTHER" id="PTHR47894">
    <property type="entry name" value="HTH-TYPE TRANSCRIPTIONAL REGULATOR GADX"/>
    <property type="match status" value="1"/>
</dbReference>
<dbReference type="PANTHER" id="PTHR47894:SF4">
    <property type="entry name" value="HTH-TYPE TRANSCRIPTIONAL REGULATOR GADX"/>
    <property type="match status" value="1"/>
</dbReference>
<dbReference type="SUPFAM" id="SSF46689">
    <property type="entry name" value="Homeodomain-like"/>
    <property type="match status" value="1"/>
</dbReference>
<dbReference type="EMBL" id="WKJK01000015">
    <property type="protein sequence ID" value="MRW93203.1"/>
    <property type="molecule type" value="Genomic_DNA"/>
</dbReference>
<dbReference type="AlphaFoldDB" id="A0A6I2L5Y3"/>
<evidence type="ECO:0000259" key="4">
    <source>
        <dbReference type="PROSITE" id="PS01124"/>
    </source>
</evidence>
<dbReference type="GO" id="GO:0005829">
    <property type="term" value="C:cytosol"/>
    <property type="evidence" value="ECO:0007669"/>
    <property type="project" value="TreeGrafter"/>
</dbReference>
<sequence length="290" mass="30723">MNSLAYHVVVHALEGRAGWTPMSRFVATVAHVIDGHLPYLRYNAAGRARAAEGVTEGQIERAVREFLVTDLSVGVKTTSMLSSPEVVVAAYNAYNSSAKIAVRTSVSLPGDGHDARAVVAQRRMLVGAADPGPCREGTLAMFEGLLGLVEKSACLGAPPRRSLGTVAELLGVRNSAAAEASAIFEAEGSMSVGELARRLGCHQRALERKLKAEGVTAETLRQAARMLRAADRLGSGDSLTTIAVEEGYSDLSHMTRSFNTSSGMQPSMLRGLLRADAAAQTSRTQKSESR</sequence>
<dbReference type="InterPro" id="IPR009057">
    <property type="entry name" value="Homeodomain-like_sf"/>
</dbReference>
<dbReference type="PROSITE" id="PS01124">
    <property type="entry name" value="HTH_ARAC_FAMILY_2"/>
    <property type="match status" value="1"/>
</dbReference>
<keyword evidence="1" id="KW-0805">Transcription regulation</keyword>
<keyword evidence="3" id="KW-0804">Transcription</keyword>
<dbReference type="Proteomes" id="UP000433309">
    <property type="component" value="Unassembled WGS sequence"/>
</dbReference>
<gene>
    <name evidence="5" type="ORF">GJ699_24730</name>
</gene>
<dbReference type="SMART" id="SM00342">
    <property type="entry name" value="HTH_ARAC"/>
    <property type="match status" value="1"/>
</dbReference>
<evidence type="ECO:0000256" key="2">
    <source>
        <dbReference type="ARBA" id="ARBA00023125"/>
    </source>
</evidence>
<proteinExistence type="predicted"/>
<reference evidence="5 6" key="1">
    <citation type="submission" date="2019-11" db="EMBL/GenBank/DDBJ databases">
        <title>Novel species isolated from a subtropical stream in China.</title>
        <authorList>
            <person name="Lu H."/>
        </authorList>
    </citation>
    <scope>NUCLEOTIDE SEQUENCE [LARGE SCALE GENOMIC DNA]</scope>
    <source>
        <strain evidence="5 6">FT80W</strain>
    </source>
</reference>
<evidence type="ECO:0000313" key="6">
    <source>
        <dbReference type="Proteomes" id="UP000433309"/>
    </source>
</evidence>
<evidence type="ECO:0000313" key="5">
    <source>
        <dbReference type="EMBL" id="MRW93203.1"/>
    </source>
</evidence>
<feature type="domain" description="HTH araC/xylS-type" evidence="4">
    <location>
        <begin position="174"/>
        <end position="272"/>
    </location>
</feature>
<comment type="caution">
    <text evidence="5">The sequence shown here is derived from an EMBL/GenBank/DDBJ whole genome shotgun (WGS) entry which is preliminary data.</text>
</comment>
<name>A0A6I2L5Y3_9BURK</name>
<evidence type="ECO:0000256" key="1">
    <source>
        <dbReference type="ARBA" id="ARBA00023015"/>
    </source>
</evidence>
<keyword evidence="2" id="KW-0238">DNA-binding</keyword>
<evidence type="ECO:0000256" key="3">
    <source>
        <dbReference type="ARBA" id="ARBA00023163"/>
    </source>
</evidence>
<accession>A0A6I2L5Y3</accession>
<dbReference type="Pfam" id="PF12833">
    <property type="entry name" value="HTH_18"/>
    <property type="match status" value="1"/>
</dbReference>
<dbReference type="Gene3D" id="1.10.10.60">
    <property type="entry name" value="Homeodomain-like"/>
    <property type="match status" value="1"/>
</dbReference>
<protein>
    <submittedName>
        <fullName evidence="5">Helix-turn-helix domain-containing protein</fullName>
    </submittedName>
</protein>
<organism evidence="5 6">
    <name type="scientific">Duganella guangzhouensis</name>
    <dbReference type="NCBI Taxonomy" id="2666084"/>
    <lineage>
        <taxon>Bacteria</taxon>
        <taxon>Pseudomonadati</taxon>
        <taxon>Pseudomonadota</taxon>
        <taxon>Betaproteobacteria</taxon>
        <taxon>Burkholderiales</taxon>
        <taxon>Oxalobacteraceae</taxon>
        <taxon>Telluria group</taxon>
        <taxon>Duganella</taxon>
    </lineage>
</organism>
<dbReference type="GO" id="GO:0003700">
    <property type="term" value="F:DNA-binding transcription factor activity"/>
    <property type="evidence" value="ECO:0007669"/>
    <property type="project" value="InterPro"/>
</dbReference>
<dbReference type="RefSeq" id="WP_154381367.1">
    <property type="nucleotide sequence ID" value="NZ_WKJK01000015.1"/>
</dbReference>
<dbReference type="GO" id="GO:0000976">
    <property type="term" value="F:transcription cis-regulatory region binding"/>
    <property type="evidence" value="ECO:0007669"/>
    <property type="project" value="TreeGrafter"/>
</dbReference>
<dbReference type="InterPro" id="IPR018060">
    <property type="entry name" value="HTH_AraC"/>
</dbReference>